<dbReference type="RefSeq" id="WP_167954544.1">
    <property type="nucleotide sequence ID" value="NZ_JAATJE010000002.1"/>
</dbReference>
<evidence type="ECO:0000256" key="1">
    <source>
        <dbReference type="SAM" id="SignalP"/>
    </source>
</evidence>
<gene>
    <name evidence="3" type="ORF">GGR88_001980</name>
</gene>
<evidence type="ECO:0000259" key="2">
    <source>
        <dbReference type="Pfam" id="PF07589"/>
    </source>
</evidence>
<feature type="domain" description="Ice-binding protein C-terminal" evidence="2">
    <location>
        <begin position="164"/>
        <end position="188"/>
    </location>
</feature>
<organism evidence="3 4">
    <name type="scientific">Sphingomonas jejuensis</name>
    <dbReference type="NCBI Taxonomy" id="904715"/>
    <lineage>
        <taxon>Bacteria</taxon>
        <taxon>Pseudomonadati</taxon>
        <taxon>Pseudomonadota</taxon>
        <taxon>Alphaproteobacteria</taxon>
        <taxon>Sphingomonadales</taxon>
        <taxon>Sphingomonadaceae</taxon>
        <taxon>Sphingomonas</taxon>
    </lineage>
</organism>
<evidence type="ECO:0000313" key="3">
    <source>
        <dbReference type="EMBL" id="NJC34466.1"/>
    </source>
</evidence>
<accession>A0ABX0XM73</accession>
<protein>
    <recommendedName>
        <fullName evidence="2">Ice-binding protein C-terminal domain-containing protein</fullName>
    </recommendedName>
</protein>
<proteinExistence type="predicted"/>
<name>A0ABX0XM73_9SPHN</name>
<dbReference type="InterPro" id="IPR013424">
    <property type="entry name" value="Ice-binding_C"/>
</dbReference>
<comment type="caution">
    <text evidence="3">The sequence shown here is derived from an EMBL/GenBank/DDBJ whole genome shotgun (WGS) entry which is preliminary data.</text>
</comment>
<dbReference type="Pfam" id="PF07589">
    <property type="entry name" value="PEP-CTERM"/>
    <property type="match status" value="1"/>
</dbReference>
<evidence type="ECO:0000313" key="4">
    <source>
        <dbReference type="Proteomes" id="UP000734218"/>
    </source>
</evidence>
<dbReference type="Proteomes" id="UP000734218">
    <property type="component" value="Unassembled WGS sequence"/>
</dbReference>
<dbReference type="NCBIfam" id="NF035944">
    <property type="entry name" value="PEPxxWA-CTERM"/>
    <property type="match status" value="1"/>
</dbReference>
<dbReference type="EMBL" id="JAATJE010000002">
    <property type="protein sequence ID" value="NJC34466.1"/>
    <property type="molecule type" value="Genomic_DNA"/>
</dbReference>
<keyword evidence="4" id="KW-1185">Reference proteome</keyword>
<feature type="chain" id="PRO_5045578684" description="Ice-binding protein C-terminal domain-containing protein" evidence="1">
    <location>
        <begin position="23"/>
        <end position="195"/>
    </location>
</feature>
<feature type="signal peptide" evidence="1">
    <location>
        <begin position="1"/>
        <end position="22"/>
    </location>
</feature>
<sequence length="195" mass="20393">MRKIIFAALAMPAMTYAAGAHAATVIVDQSNLGDATREFSNFFSLGQSFTPTATSISFASFQLRASGTAAITVQLYEGAGFSGALLGTSDAVTINTTLAMTQFTFAPITLTPGQLYTLRLSSSTGTFAARATENLYARGDYYNASGVPATAFIDLIFSEGYSSAVPEPASWAMMISGFGLVGAAVRRRKVAMSLA</sequence>
<reference evidence="3 4" key="1">
    <citation type="submission" date="2020-03" db="EMBL/GenBank/DDBJ databases">
        <title>Genomic Encyclopedia of Type Strains, Phase IV (KMG-IV): sequencing the most valuable type-strain genomes for metagenomic binning, comparative biology and taxonomic classification.</title>
        <authorList>
            <person name="Goeker M."/>
        </authorList>
    </citation>
    <scope>NUCLEOTIDE SEQUENCE [LARGE SCALE GENOMIC DNA]</scope>
    <source>
        <strain evidence="3 4">DSM 27651</strain>
    </source>
</reference>
<dbReference type="NCBIfam" id="TIGR02595">
    <property type="entry name" value="PEP_CTERM"/>
    <property type="match status" value="1"/>
</dbReference>
<keyword evidence="1" id="KW-0732">Signal</keyword>